<accession>A0A2N5S5E3</accession>
<gene>
    <name evidence="3" type="ORF">PCASD_16730</name>
    <name evidence="2" type="ORF">PCASD_21439</name>
</gene>
<evidence type="ECO:0000313" key="3">
    <source>
        <dbReference type="EMBL" id="PLW30107.1"/>
    </source>
</evidence>
<dbReference type="AlphaFoldDB" id="A0A2N5S5E3"/>
<protein>
    <submittedName>
        <fullName evidence="2">Uncharacterized protein</fullName>
    </submittedName>
</protein>
<evidence type="ECO:0000256" key="1">
    <source>
        <dbReference type="SAM" id="MobiDB-lite"/>
    </source>
</evidence>
<evidence type="ECO:0000313" key="2">
    <source>
        <dbReference type="EMBL" id="PLW08429.1"/>
    </source>
</evidence>
<comment type="caution">
    <text evidence="2">The sequence shown here is derived from an EMBL/GenBank/DDBJ whole genome shotgun (WGS) entry which is preliminary data.</text>
</comment>
<proteinExistence type="predicted"/>
<dbReference type="EMBL" id="PGCI01001065">
    <property type="protein sequence ID" value="PLW08429.1"/>
    <property type="molecule type" value="Genomic_DNA"/>
</dbReference>
<evidence type="ECO:0000313" key="4">
    <source>
        <dbReference type="Proteomes" id="UP000235392"/>
    </source>
</evidence>
<dbReference type="Proteomes" id="UP000235392">
    <property type="component" value="Unassembled WGS sequence"/>
</dbReference>
<organism evidence="2 4">
    <name type="scientific">Puccinia coronata f. sp. avenae</name>
    <dbReference type="NCBI Taxonomy" id="200324"/>
    <lineage>
        <taxon>Eukaryota</taxon>
        <taxon>Fungi</taxon>
        <taxon>Dikarya</taxon>
        <taxon>Basidiomycota</taxon>
        <taxon>Pucciniomycotina</taxon>
        <taxon>Pucciniomycetes</taxon>
        <taxon>Pucciniales</taxon>
        <taxon>Pucciniaceae</taxon>
        <taxon>Puccinia</taxon>
    </lineage>
</organism>
<sequence length="111" mass="12227">MSRQARKCMNGNRRAPTSKRNRRRQLGESLESNIPSGSDSWSIARYMLPGEPSARRDVRRWSISAQTTPEPELDLDFPGFLFSTGATEQLKLLNSGGGPGYGGLRSPCELG</sequence>
<reference evidence="2 4" key="1">
    <citation type="submission" date="2017-11" db="EMBL/GenBank/DDBJ databases">
        <title>De novo assembly and phasing of dikaryotic genomes from two isolates of Puccinia coronata f. sp. avenae, the causal agent of oat crown rust.</title>
        <authorList>
            <person name="Miller M.E."/>
            <person name="Zhang Y."/>
            <person name="Omidvar V."/>
            <person name="Sperschneider J."/>
            <person name="Schwessinger B."/>
            <person name="Raley C."/>
            <person name="Palmer J.M."/>
            <person name="Garnica D."/>
            <person name="Upadhyaya N."/>
            <person name="Rathjen J."/>
            <person name="Taylor J.M."/>
            <person name="Park R.F."/>
            <person name="Dodds P.N."/>
            <person name="Hirsch C.D."/>
            <person name="Kianian S.F."/>
            <person name="Figueroa M."/>
        </authorList>
    </citation>
    <scope>NUCLEOTIDE SEQUENCE [LARGE SCALE GENOMIC DNA]</scope>
    <source>
        <strain evidence="2">12SD80</strain>
    </source>
</reference>
<name>A0A2N5S5E3_9BASI</name>
<dbReference type="EMBL" id="PGCI01000309">
    <property type="protein sequence ID" value="PLW30107.1"/>
    <property type="molecule type" value="Genomic_DNA"/>
</dbReference>
<feature type="region of interest" description="Disordered" evidence="1">
    <location>
        <begin position="1"/>
        <end position="38"/>
    </location>
</feature>